<protein>
    <recommendedName>
        <fullName evidence="3">Trichodiene synthase</fullName>
    </recommendedName>
</protein>
<sequence>MFRNNTSPNLRFIENSDYRSMVGDVIHSGLFGQAAEMGRLYRPQVNRAQIAREIEVLTSEFQDYGINVPRALIKDLVLMRGIQLPTSEDKLALALSRAYVFGTYADDICCRSRNDSFDLLQGCVSRQPGETSQLGSYADMMLNELGEFSDKEFMGPFGIFFYMGVLGCVVENEFAEDVTDSIDTQYVRSLTGFCEMWFTSLQFLDPCLYFSRNMGFWAPSLSFMVKFLNDFNDLLSFYKEAVNEHDFAVSRIYRNAIRSRKAYVDCYGDTLNSGVDAYHRIMDLGNEEQRPFLENYMQGFIYWHLHVKRYRWWEVYPDIYPVTDVVEKALQSS</sequence>
<name>A0ABU2HBH2_9ACTN</name>
<dbReference type="Gene3D" id="1.10.600.10">
    <property type="entry name" value="Farnesyl Diphosphate Synthase"/>
    <property type="match status" value="1"/>
</dbReference>
<evidence type="ECO:0008006" key="3">
    <source>
        <dbReference type="Google" id="ProtNLM"/>
    </source>
</evidence>
<dbReference type="EMBL" id="JAVLVT010000022">
    <property type="protein sequence ID" value="MDS1272667.1"/>
    <property type="molecule type" value="Genomic_DNA"/>
</dbReference>
<reference evidence="2" key="1">
    <citation type="submission" date="2023-07" db="EMBL/GenBank/DDBJ databases">
        <title>Novel species in the genus Lipingzhangella isolated from Sambhar Salt Lake.</title>
        <authorList>
            <person name="Jiya N."/>
            <person name="Kajale S."/>
            <person name="Sharma A."/>
        </authorList>
    </citation>
    <scope>NUCLEOTIDE SEQUENCE [LARGE SCALE GENOMIC DNA]</scope>
    <source>
        <strain evidence="2">LS1_29</strain>
    </source>
</reference>
<dbReference type="RefSeq" id="WP_310914262.1">
    <property type="nucleotide sequence ID" value="NZ_JAVLVT010000022.1"/>
</dbReference>
<evidence type="ECO:0000313" key="1">
    <source>
        <dbReference type="EMBL" id="MDS1272667.1"/>
    </source>
</evidence>
<proteinExistence type="predicted"/>
<dbReference type="Proteomes" id="UP001250214">
    <property type="component" value="Unassembled WGS sequence"/>
</dbReference>
<evidence type="ECO:0000313" key="2">
    <source>
        <dbReference type="Proteomes" id="UP001250214"/>
    </source>
</evidence>
<dbReference type="SUPFAM" id="SSF48576">
    <property type="entry name" value="Terpenoid synthases"/>
    <property type="match status" value="1"/>
</dbReference>
<keyword evidence="2" id="KW-1185">Reference proteome</keyword>
<comment type="caution">
    <text evidence="1">The sequence shown here is derived from an EMBL/GenBank/DDBJ whole genome shotgun (WGS) entry which is preliminary data.</text>
</comment>
<accession>A0ABU2HBH2</accession>
<gene>
    <name evidence="1" type="ORF">RIF23_20490</name>
</gene>
<organism evidence="1 2">
    <name type="scientific">Lipingzhangella rawalii</name>
    <dbReference type="NCBI Taxonomy" id="2055835"/>
    <lineage>
        <taxon>Bacteria</taxon>
        <taxon>Bacillati</taxon>
        <taxon>Actinomycetota</taxon>
        <taxon>Actinomycetes</taxon>
        <taxon>Streptosporangiales</taxon>
        <taxon>Nocardiopsidaceae</taxon>
        <taxon>Lipingzhangella</taxon>
    </lineage>
</organism>
<dbReference type="InterPro" id="IPR008949">
    <property type="entry name" value="Isoprenoid_synthase_dom_sf"/>
</dbReference>